<name>A0A4Y6RCR8_9BURK</name>
<dbReference type="KEGG" id="jas:FJQ89_06985"/>
<dbReference type="EMBL" id="CP041185">
    <property type="protein sequence ID" value="QDG70190.1"/>
    <property type="molecule type" value="Genomic_DNA"/>
</dbReference>
<dbReference type="AlphaFoldDB" id="A0A4Y6RCR8"/>
<evidence type="ECO:0000313" key="1">
    <source>
        <dbReference type="EMBL" id="QDG70190.1"/>
    </source>
</evidence>
<organism evidence="1 2">
    <name type="scientific">Janthinobacterium tructae</name>
    <dbReference type="NCBI Taxonomy" id="2590869"/>
    <lineage>
        <taxon>Bacteria</taxon>
        <taxon>Pseudomonadati</taxon>
        <taxon>Pseudomonadota</taxon>
        <taxon>Betaproteobacteria</taxon>
        <taxon>Burkholderiales</taxon>
        <taxon>Oxalobacteraceae</taxon>
        <taxon>Janthinobacterium</taxon>
    </lineage>
</organism>
<evidence type="ECO:0000313" key="2">
    <source>
        <dbReference type="Proteomes" id="UP000316665"/>
    </source>
</evidence>
<keyword evidence="2" id="KW-1185">Reference proteome</keyword>
<protein>
    <submittedName>
        <fullName evidence="1">Uncharacterized protein</fullName>
    </submittedName>
</protein>
<sequence length="211" mass="24462">MSNWSEHAAANMIKLSQGNSLREAMREWGTTGGYEDTHSVGEVCELCEHEGLRYQYEIENRLTRHALWVGSTCITKFVPLYENGFEVVGEEEKSKFLRRTQAAHEARSREERAFGVLEALATAQPDQFEQSSWREKWKMGYSARQLILISAVCNAHKIAFNAADFRINTRRDNVVSQVRTLQPWQYRRLRAALPKTRIAEFDAFFGLNRRK</sequence>
<dbReference type="Proteomes" id="UP000316665">
    <property type="component" value="Chromosome"/>
</dbReference>
<dbReference type="RefSeq" id="WP_141169622.1">
    <property type="nucleotide sequence ID" value="NZ_CP041185.1"/>
</dbReference>
<reference evidence="1 2" key="1">
    <citation type="submission" date="2019-06" db="EMBL/GenBank/DDBJ databases">
        <title>Complete genome sequence of Janthinobacterium sp. SNU WT3 isolated from diseased rainbow trout.</title>
        <authorList>
            <person name="Oh W.T."/>
            <person name="Park S.C."/>
        </authorList>
    </citation>
    <scope>NUCLEOTIDE SEQUENCE [LARGE SCALE GENOMIC DNA]</scope>
    <source>
        <strain evidence="1 2">SNU WT3</strain>
    </source>
</reference>
<proteinExistence type="predicted"/>
<accession>A0A4Y6RCR8</accession>
<gene>
    <name evidence="1" type="ORF">FJQ89_06985</name>
</gene>
<dbReference type="OrthoDB" id="2318182at2"/>